<dbReference type="AlphaFoldDB" id="A0A0D8HGE3"/>
<protein>
    <submittedName>
        <fullName evidence="1">Uncharacterized protein</fullName>
    </submittedName>
</protein>
<dbReference type="Proteomes" id="UP000032360">
    <property type="component" value="Unassembled WGS sequence"/>
</dbReference>
<evidence type="ECO:0000313" key="1">
    <source>
        <dbReference type="EMBL" id="KJF17060.1"/>
    </source>
</evidence>
<evidence type="ECO:0000313" key="2">
    <source>
        <dbReference type="Proteomes" id="UP000032360"/>
    </source>
</evidence>
<dbReference type="EMBL" id="JXYS01000066">
    <property type="protein sequence ID" value="KJF17060.1"/>
    <property type="molecule type" value="Genomic_DNA"/>
</dbReference>
<accession>A0A0D8HGE3</accession>
<reference evidence="1 2" key="1">
    <citation type="submission" date="2015-01" db="EMBL/GenBank/DDBJ databases">
        <title>Draft genome of the acidophilic iron oxidizer Acidithrix ferrooxidans strain Py-F3.</title>
        <authorList>
            <person name="Poehlein A."/>
            <person name="Eisen S."/>
            <person name="Schloemann M."/>
            <person name="Johnson B.D."/>
            <person name="Daniel R."/>
            <person name="Muehling M."/>
        </authorList>
    </citation>
    <scope>NUCLEOTIDE SEQUENCE [LARGE SCALE GENOMIC DNA]</scope>
    <source>
        <strain evidence="1 2">Py-F3</strain>
    </source>
</reference>
<name>A0A0D8HGE3_9ACTN</name>
<organism evidence="1 2">
    <name type="scientific">Acidithrix ferrooxidans</name>
    <dbReference type="NCBI Taxonomy" id="1280514"/>
    <lineage>
        <taxon>Bacteria</taxon>
        <taxon>Bacillati</taxon>
        <taxon>Actinomycetota</taxon>
        <taxon>Acidimicrobiia</taxon>
        <taxon>Acidimicrobiales</taxon>
        <taxon>Acidimicrobiaceae</taxon>
        <taxon>Acidithrix</taxon>
    </lineage>
</organism>
<keyword evidence="2" id="KW-1185">Reference proteome</keyword>
<proteinExistence type="predicted"/>
<sequence>MRYFVEPPERRAFTMALKPMGKWDLNYLAERMLISNGRNDLSKLSQLDPQKALRQLYSLYKFHHRKCRISHARVLTSQRQEWFIRPGGLTGSLLLPLGKSAGLRVGLPSLCPKPISK</sequence>
<gene>
    <name evidence="1" type="ORF">AXFE_20560</name>
</gene>
<comment type="caution">
    <text evidence="1">The sequence shown here is derived from an EMBL/GenBank/DDBJ whole genome shotgun (WGS) entry which is preliminary data.</text>
</comment>